<dbReference type="EMBL" id="CP113520">
    <property type="protein sequence ID" value="WAJ26282.1"/>
    <property type="molecule type" value="Genomic_DNA"/>
</dbReference>
<accession>A0ACD4NHN2</accession>
<protein>
    <submittedName>
        <fullName evidence="1">Uncharacterized protein</fullName>
    </submittedName>
</protein>
<dbReference type="Proteomes" id="UP001163223">
    <property type="component" value="Chromosome"/>
</dbReference>
<sequence>MKLADEIIITIGGEAVELRPCLRFAMKLADRPGSFAQIVREINDGSVTTAVEIISEHTNMQFLPSRVFEVLPELRGSLLLYIMACAGIDPDDKPDEDKPKANGKSVPFSEHLLHLYRIGTGWLGWSPETTLYATPAEIAEAYKGRLEMLKAIFGSGEASPPKDDRSLDDKFRSIFAGHQIVREGE</sequence>
<reference evidence="1" key="1">
    <citation type="submission" date="2022-11" db="EMBL/GenBank/DDBJ databases">
        <title>beta-Carotene-producing bacterium, Jeongeuplla avenae sp. nov., alleviates the salt stress of Arabidopsis seedlings.</title>
        <authorList>
            <person name="Jiang L."/>
            <person name="Lee J."/>
        </authorList>
    </citation>
    <scope>NUCLEOTIDE SEQUENCE</scope>
    <source>
        <strain evidence="1">DY_R2A_6</strain>
    </source>
</reference>
<evidence type="ECO:0000313" key="2">
    <source>
        <dbReference type="Proteomes" id="UP001163223"/>
    </source>
</evidence>
<proteinExistence type="predicted"/>
<organism evidence="1 2">
    <name type="scientific">Antarcticirhabdus aurantiaca</name>
    <dbReference type="NCBI Taxonomy" id="2606717"/>
    <lineage>
        <taxon>Bacteria</taxon>
        <taxon>Pseudomonadati</taxon>
        <taxon>Pseudomonadota</taxon>
        <taxon>Alphaproteobacteria</taxon>
        <taxon>Hyphomicrobiales</taxon>
        <taxon>Aurantimonadaceae</taxon>
        <taxon>Antarcticirhabdus</taxon>
    </lineage>
</organism>
<name>A0ACD4NHN2_9HYPH</name>
<gene>
    <name evidence="1" type="ORF">OXU80_15360</name>
</gene>
<keyword evidence="2" id="KW-1185">Reference proteome</keyword>
<evidence type="ECO:0000313" key="1">
    <source>
        <dbReference type="EMBL" id="WAJ26282.1"/>
    </source>
</evidence>